<gene>
    <name evidence="1" type="ORF">NUW58_g497</name>
</gene>
<organism evidence="1 2">
    <name type="scientific">Xylaria curta</name>
    <dbReference type="NCBI Taxonomy" id="42375"/>
    <lineage>
        <taxon>Eukaryota</taxon>
        <taxon>Fungi</taxon>
        <taxon>Dikarya</taxon>
        <taxon>Ascomycota</taxon>
        <taxon>Pezizomycotina</taxon>
        <taxon>Sordariomycetes</taxon>
        <taxon>Xylariomycetidae</taxon>
        <taxon>Xylariales</taxon>
        <taxon>Xylariaceae</taxon>
        <taxon>Xylaria</taxon>
    </lineage>
</organism>
<evidence type="ECO:0000313" key="2">
    <source>
        <dbReference type="Proteomes" id="UP001143856"/>
    </source>
</evidence>
<name>A0ACC1PRS3_9PEZI</name>
<dbReference type="EMBL" id="JAPDGR010000042">
    <property type="protein sequence ID" value="KAJ2997915.1"/>
    <property type="molecule type" value="Genomic_DNA"/>
</dbReference>
<sequence length="410" mass="45342">MVAQLPEGALAAAVGVQIYSHICLICCSLMIFLVWKHHERGSYVALFSYATFISILASIAQQLHTIVLWDDIKTTQFYYVHSHIGCPELAIAGPSYGVDLWLFYIQYYCYSVEGILSLFWAFSLAFTLYISSETNQHYHQRIKRKRSVIAKAIAFLLPLAVNGLLRIPAIRKSTAAFITLANFCLASSLLLGSFLLVAILAKYIRTRRRLHRQTARCPFPGGPDSNGVGDGRDSDSEDSIYDGWLLVRFAIALIFIGAFQILTILSEVAQLRNNRKEALPPKPDLSAARARVDFIEFMPGVSAGLLVFLVFGTTRTCRRTLYVTFIPHMFRSGTTSTGNTASSPNPRLEYQGVAFITSPPLVAGSRRTSVSNPPHLGERVSPYARLSCPVLERTGPRISGSKHDGLSEGV</sequence>
<keyword evidence="2" id="KW-1185">Reference proteome</keyword>
<evidence type="ECO:0000313" key="1">
    <source>
        <dbReference type="EMBL" id="KAJ2997915.1"/>
    </source>
</evidence>
<protein>
    <submittedName>
        <fullName evidence="1">Uncharacterized protein</fullName>
    </submittedName>
</protein>
<reference evidence="1" key="1">
    <citation type="submission" date="2022-10" db="EMBL/GenBank/DDBJ databases">
        <title>Genome Sequence of Xylaria curta.</title>
        <authorList>
            <person name="Buettner E."/>
        </authorList>
    </citation>
    <scope>NUCLEOTIDE SEQUENCE</scope>
    <source>
        <strain evidence="1">Babe10</strain>
    </source>
</reference>
<comment type="caution">
    <text evidence="1">The sequence shown here is derived from an EMBL/GenBank/DDBJ whole genome shotgun (WGS) entry which is preliminary data.</text>
</comment>
<proteinExistence type="predicted"/>
<accession>A0ACC1PRS3</accession>
<dbReference type="Proteomes" id="UP001143856">
    <property type="component" value="Unassembled WGS sequence"/>
</dbReference>